<feature type="region of interest" description="Disordered" evidence="14">
    <location>
        <begin position="1"/>
        <end position="70"/>
    </location>
</feature>
<dbReference type="Gene3D" id="1.10.340.30">
    <property type="entry name" value="Hypothetical protein, domain 2"/>
    <property type="match status" value="1"/>
</dbReference>
<dbReference type="GO" id="GO:0006285">
    <property type="term" value="P:base-excision repair, AP site formation"/>
    <property type="evidence" value="ECO:0007669"/>
    <property type="project" value="UniProtKB-ARBA"/>
</dbReference>
<dbReference type="Gene3D" id="3.90.79.10">
    <property type="entry name" value="Nucleoside Triphosphate Pyrophosphohydrolase"/>
    <property type="match status" value="1"/>
</dbReference>
<keyword evidence="7" id="KW-0479">Metal-binding</keyword>
<evidence type="ECO:0000313" key="17">
    <source>
        <dbReference type="Proteomes" id="UP000054166"/>
    </source>
</evidence>
<dbReference type="PROSITE" id="PS01155">
    <property type="entry name" value="ENDONUCLEASE_III_2"/>
    <property type="match status" value="1"/>
</dbReference>
<dbReference type="FunFam" id="1.10.340.30:FF:000002">
    <property type="entry name" value="Adenine DNA glycosylase"/>
    <property type="match status" value="1"/>
</dbReference>
<dbReference type="GO" id="GO:0032357">
    <property type="term" value="F:oxidized purine DNA binding"/>
    <property type="evidence" value="ECO:0007669"/>
    <property type="project" value="TreeGrafter"/>
</dbReference>
<dbReference type="InParanoid" id="A0A0C3C7R1"/>
<keyword evidence="10" id="KW-0408">Iron</keyword>
<evidence type="ECO:0000256" key="11">
    <source>
        <dbReference type="ARBA" id="ARBA00023014"/>
    </source>
</evidence>
<dbReference type="GO" id="GO:0006298">
    <property type="term" value="P:mismatch repair"/>
    <property type="evidence" value="ECO:0007669"/>
    <property type="project" value="TreeGrafter"/>
</dbReference>
<protein>
    <recommendedName>
        <fullName evidence="5">Adenine DNA glycosylase</fullName>
        <ecNumber evidence="4">3.2.2.31</ecNumber>
    </recommendedName>
</protein>
<evidence type="ECO:0000256" key="4">
    <source>
        <dbReference type="ARBA" id="ARBA00012045"/>
    </source>
</evidence>
<dbReference type="InterPro" id="IPR011257">
    <property type="entry name" value="DNA_glycosylase"/>
</dbReference>
<dbReference type="SMART" id="SM00525">
    <property type="entry name" value="FES"/>
    <property type="match status" value="1"/>
</dbReference>
<keyword evidence="8" id="KW-0227">DNA damage</keyword>
<dbReference type="InterPro" id="IPR044298">
    <property type="entry name" value="MIG/MutY"/>
</dbReference>
<dbReference type="SMART" id="SM00478">
    <property type="entry name" value="ENDO3c"/>
    <property type="match status" value="1"/>
</dbReference>
<dbReference type="InterPro" id="IPR015797">
    <property type="entry name" value="NUDIX_hydrolase-like_dom_sf"/>
</dbReference>
<dbReference type="HOGENOM" id="CLU_012862_0_0_1"/>
<proteinExistence type="inferred from homology"/>
<evidence type="ECO:0000256" key="14">
    <source>
        <dbReference type="SAM" id="MobiDB-lite"/>
    </source>
</evidence>
<dbReference type="FunCoup" id="A0A0C3C7R1">
    <property type="interactions" value="270"/>
</dbReference>
<dbReference type="STRING" id="765440.A0A0C3C7R1"/>
<keyword evidence="9" id="KW-0378">Hydrolase</keyword>
<comment type="similarity">
    <text evidence="3">Belongs to the Nth/MutY family.</text>
</comment>
<dbReference type="InterPro" id="IPR003265">
    <property type="entry name" value="HhH-GPD_domain"/>
</dbReference>
<reference evidence="17" key="2">
    <citation type="submission" date="2015-01" db="EMBL/GenBank/DDBJ databases">
        <title>Evolutionary Origins and Diversification of the Mycorrhizal Mutualists.</title>
        <authorList>
            <consortium name="DOE Joint Genome Institute"/>
            <consortium name="Mycorrhizal Genomics Consortium"/>
            <person name="Kohler A."/>
            <person name="Kuo A."/>
            <person name="Nagy L.G."/>
            <person name="Floudas D."/>
            <person name="Copeland A."/>
            <person name="Barry K.W."/>
            <person name="Cichocki N."/>
            <person name="Veneault-Fourrey C."/>
            <person name="LaButti K."/>
            <person name="Lindquist E.A."/>
            <person name="Lipzen A."/>
            <person name="Lundell T."/>
            <person name="Morin E."/>
            <person name="Murat C."/>
            <person name="Riley R."/>
            <person name="Ohm R."/>
            <person name="Sun H."/>
            <person name="Tunlid A."/>
            <person name="Henrissat B."/>
            <person name="Grigoriev I.V."/>
            <person name="Hibbett D.S."/>
            <person name="Martin F."/>
        </authorList>
    </citation>
    <scope>NUCLEOTIDE SEQUENCE [LARGE SCALE GENOMIC DNA]</scope>
    <source>
        <strain evidence="17">F 1598</strain>
    </source>
</reference>
<evidence type="ECO:0000256" key="1">
    <source>
        <dbReference type="ARBA" id="ARBA00000843"/>
    </source>
</evidence>
<dbReference type="InterPro" id="IPR003651">
    <property type="entry name" value="Endonuclease3_FeS-loop_motif"/>
</dbReference>
<evidence type="ECO:0000256" key="3">
    <source>
        <dbReference type="ARBA" id="ARBA00008343"/>
    </source>
</evidence>
<dbReference type="GO" id="GO:0005634">
    <property type="term" value="C:nucleus"/>
    <property type="evidence" value="ECO:0007669"/>
    <property type="project" value="TreeGrafter"/>
</dbReference>
<evidence type="ECO:0000256" key="6">
    <source>
        <dbReference type="ARBA" id="ARBA00022485"/>
    </source>
</evidence>
<sequence length="547" mass="60430">MAKRRVSSEDLSSDDDYTAASTAQQPTKAHKARRQPVKKKLKPTISNKDGPEQLLDEETDSQSWHHAPSIHTISSPKPLRVSLLEWYAGVHELRGMPWRKPYDSSLNRDGRAQRAYEVWVSEIMLQQTQVATVIPYYNRWMEKFPTIRDLASSDIETVNGLWKGLGYYSRAARLLSGAKKVVDEFNGRMPDNAKDMEAKIPGIGRYSAGAICSIAYNQCVPILDGNVNRLLSRVLALHASPKAKSTLDILWAAATSMIEGAERPGDINQALIELGSTVCKVREPLCEQCPLKPWCNAYSLSTREGKGNTSVEVDVPDIEEMCATCEPLPLPDGTPGLVTAFPMKVERKKPREELDIVNVIEWRYDGRRFFLLVRRPEGGLLAGLYEFPTSPNVSGASASPSAQIKIPHTLLSTLLQSPPSPYTAINFFAPKSQSTVPSSPELRISKIQPAGDVIHVFSHIKKTYRVQWVVLEGGGTEPPLLAPSIHQANNSTKTKRETRANLVTDAEEPSPVTVKWISIDDIADANIGTGAVKVFQKAKALWDGRSS</sequence>
<comment type="cofactor">
    <cofactor evidence="2">
        <name>[4Fe-4S] cluster</name>
        <dbReference type="ChEBI" id="CHEBI:49883"/>
    </cofactor>
</comment>
<dbReference type="GO" id="GO:0046872">
    <property type="term" value="F:metal ion binding"/>
    <property type="evidence" value="ECO:0007669"/>
    <property type="project" value="UniProtKB-KW"/>
</dbReference>
<dbReference type="EC" id="3.2.2.31" evidence="4"/>
<dbReference type="GO" id="GO:0035485">
    <property type="term" value="F:adenine/guanine mispair binding"/>
    <property type="evidence" value="ECO:0007669"/>
    <property type="project" value="TreeGrafter"/>
</dbReference>
<dbReference type="Pfam" id="PF00730">
    <property type="entry name" value="HhH-GPD"/>
    <property type="match status" value="1"/>
</dbReference>
<dbReference type="OrthoDB" id="10248838at2759"/>
<evidence type="ECO:0000259" key="15">
    <source>
        <dbReference type="SMART" id="SM00478"/>
    </source>
</evidence>
<dbReference type="EMBL" id="KN832984">
    <property type="protein sequence ID" value="KIM85727.1"/>
    <property type="molecule type" value="Genomic_DNA"/>
</dbReference>
<evidence type="ECO:0000256" key="10">
    <source>
        <dbReference type="ARBA" id="ARBA00023004"/>
    </source>
</evidence>
<keyword evidence="12" id="KW-0234">DNA repair</keyword>
<dbReference type="SUPFAM" id="SSF48150">
    <property type="entry name" value="DNA-glycosylase"/>
    <property type="match status" value="1"/>
</dbReference>
<keyword evidence="6" id="KW-0004">4Fe-4S</keyword>
<evidence type="ECO:0000256" key="2">
    <source>
        <dbReference type="ARBA" id="ARBA00001966"/>
    </source>
</evidence>
<dbReference type="GO" id="GO:0034039">
    <property type="term" value="F:8-oxo-7,8-dihydroguanine DNA N-glycosylase activity"/>
    <property type="evidence" value="ECO:0007669"/>
    <property type="project" value="TreeGrafter"/>
</dbReference>
<evidence type="ECO:0000256" key="7">
    <source>
        <dbReference type="ARBA" id="ARBA00022723"/>
    </source>
</evidence>
<evidence type="ECO:0000256" key="9">
    <source>
        <dbReference type="ARBA" id="ARBA00022801"/>
    </source>
</evidence>
<evidence type="ECO:0000256" key="8">
    <source>
        <dbReference type="ARBA" id="ARBA00022763"/>
    </source>
</evidence>
<gene>
    <name evidence="16" type="ORF">PILCRDRAFT_816934</name>
</gene>
<name>A0A0C3C7R1_PILCF</name>
<keyword evidence="13" id="KW-0326">Glycosidase</keyword>
<evidence type="ECO:0000256" key="12">
    <source>
        <dbReference type="ARBA" id="ARBA00023204"/>
    </source>
</evidence>
<reference evidence="16 17" key="1">
    <citation type="submission" date="2014-04" db="EMBL/GenBank/DDBJ databases">
        <authorList>
            <consortium name="DOE Joint Genome Institute"/>
            <person name="Kuo A."/>
            <person name="Tarkka M."/>
            <person name="Buscot F."/>
            <person name="Kohler A."/>
            <person name="Nagy L.G."/>
            <person name="Floudas D."/>
            <person name="Copeland A."/>
            <person name="Barry K.W."/>
            <person name="Cichocki N."/>
            <person name="Veneault-Fourrey C."/>
            <person name="LaButti K."/>
            <person name="Lindquist E.A."/>
            <person name="Lipzen A."/>
            <person name="Lundell T."/>
            <person name="Morin E."/>
            <person name="Murat C."/>
            <person name="Sun H."/>
            <person name="Tunlid A."/>
            <person name="Henrissat B."/>
            <person name="Grigoriev I.V."/>
            <person name="Hibbett D.S."/>
            <person name="Martin F."/>
            <person name="Nordberg H.P."/>
            <person name="Cantor M.N."/>
            <person name="Hua S.X."/>
        </authorList>
    </citation>
    <scope>NUCLEOTIDE SEQUENCE [LARGE SCALE GENOMIC DNA]</scope>
    <source>
        <strain evidence="16 17">F 1598</strain>
    </source>
</reference>
<organism evidence="16 17">
    <name type="scientific">Piloderma croceum (strain F 1598)</name>
    <dbReference type="NCBI Taxonomy" id="765440"/>
    <lineage>
        <taxon>Eukaryota</taxon>
        <taxon>Fungi</taxon>
        <taxon>Dikarya</taxon>
        <taxon>Basidiomycota</taxon>
        <taxon>Agaricomycotina</taxon>
        <taxon>Agaricomycetes</taxon>
        <taxon>Agaricomycetidae</taxon>
        <taxon>Atheliales</taxon>
        <taxon>Atheliaceae</taxon>
        <taxon>Piloderma</taxon>
    </lineage>
</organism>
<dbReference type="SUPFAM" id="SSF55811">
    <property type="entry name" value="Nudix"/>
    <property type="match status" value="2"/>
</dbReference>
<feature type="compositionally biased region" description="Basic residues" evidence="14">
    <location>
        <begin position="28"/>
        <end position="42"/>
    </location>
</feature>
<feature type="domain" description="HhH-GPD" evidence="15">
    <location>
        <begin position="124"/>
        <end position="277"/>
    </location>
</feature>
<dbReference type="InterPro" id="IPR023170">
    <property type="entry name" value="HhH_base_excis_C"/>
</dbReference>
<evidence type="ECO:0000313" key="16">
    <source>
        <dbReference type="EMBL" id="KIM85727.1"/>
    </source>
</evidence>
<dbReference type="GO" id="GO:0000701">
    <property type="term" value="F:purine-specific mismatch base pair DNA N-glycosylase activity"/>
    <property type="evidence" value="ECO:0007669"/>
    <property type="project" value="UniProtKB-EC"/>
</dbReference>
<comment type="catalytic activity">
    <reaction evidence="1">
        <text>Hydrolyzes free adenine bases from 7,8-dihydro-8-oxoguanine:adenine mismatched double-stranded DNA, leaving an apurinic site.</text>
        <dbReference type="EC" id="3.2.2.31"/>
    </reaction>
</comment>
<keyword evidence="11" id="KW-0411">Iron-sulfur</keyword>
<dbReference type="AlphaFoldDB" id="A0A0C3C7R1"/>
<dbReference type="Proteomes" id="UP000054166">
    <property type="component" value="Unassembled WGS sequence"/>
</dbReference>
<evidence type="ECO:0000256" key="5">
    <source>
        <dbReference type="ARBA" id="ARBA00022023"/>
    </source>
</evidence>
<dbReference type="CDD" id="cd00056">
    <property type="entry name" value="ENDO3c"/>
    <property type="match status" value="1"/>
</dbReference>
<dbReference type="GO" id="GO:0051539">
    <property type="term" value="F:4 iron, 4 sulfur cluster binding"/>
    <property type="evidence" value="ECO:0007669"/>
    <property type="project" value="UniProtKB-KW"/>
</dbReference>
<keyword evidence="17" id="KW-1185">Reference proteome</keyword>
<evidence type="ECO:0000256" key="13">
    <source>
        <dbReference type="ARBA" id="ARBA00023295"/>
    </source>
</evidence>
<dbReference type="Gene3D" id="1.10.1670.10">
    <property type="entry name" value="Helix-hairpin-Helix base-excision DNA repair enzymes (C-terminal)"/>
    <property type="match status" value="1"/>
</dbReference>
<accession>A0A0C3C7R1</accession>
<dbReference type="PANTHER" id="PTHR42944:SF1">
    <property type="entry name" value="ADENINE DNA GLYCOSYLASE"/>
    <property type="match status" value="1"/>
</dbReference>
<dbReference type="PANTHER" id="PTHR42944">
    <property type="entry name" value="ADENINE DNA GLYCOSYLASE"/>
    <property type="match status" value="1"/>
</dbReference>
<dbReference type="InterPro" id="IPR004036">
    <property type="entry name" value="Endonuclease-III-like_CS2"/>
</dbReference>